<protein>
    <submittedName>
        <fullName evidence="2">AraC-type DNA-binding protein</fullName>
    </submittedName>
</protein>
<dbReference type="Gene3D" id="1.10.10.60">
    <property type="entry name" value="Homeodomain-like"/>
    <property type="match status" value="1"/>
</dbReference>
<proteinExistence type="predicted"/>
<evidence type="ECO:0000259" key="1">
    <source>
        <dbReference type="PROSITE" id="PS01124"/>
    </source>
</evidence>
<accession>A0A1Y6F403</accession>
<dbReference type="InterPro" id="IPR018060">
    <property type="entry name" value="HTH_AraC"/>
</dbReference>
<name>A0A1Y6F403_9SPHN</name>
<dbReference type="PROSITE" id="PS01124">
    <property type="entry name" value="HTH_ARAC_FAMILY_2"/>
    <property type="match status" value="1"/>
</dbReference>
<dbReference type="GO" id="GO:0003700">
    <property type="term" value="F:DNA-binding transcription factor activity"/>
    <property type="evidence" value="ECO:0007669"/>
    <property type="project" value="InterPro"/>
</dbReference>
<evidence type="ECO:0000313" key="2">
    <source>
        <dbReference type="EMBL" id="SMQ69226.1"/>
    </source>
</evidence>
<gene>
    <name evidence="2" type="ORF">SAMN06297468_1447</name>
</gene>
<sequence length="306" mass="34850">MPDRGDPDKMREILAPIWSADGDGPQLAENRAPAEDISPWVATMVSIRAPADPGEMVSDGLCNDLTYVRFVFNGLWTAEYPEGKETYQNEALVFGQHSKFMPLTCEGDIMSAGIGLRAGAWHEMTKRSSAEITDRIVRDDLFGLMDEEFRSELNADTTPVRWNLALEEAVRRFVARVQPDPPDPISTAFQRASFEDPMQSLHDFAESQNISLRKLERVVKRDFGVTPRAVMRRARAMDVAALLCGVSDQHEEDELMLRYFDQSHLIRDFTAYFGVTPRRFRDRPRPLLKVTLEQRQARRMQELGEG</sequence>
<dbReference type="AlphaFoldDB" id="A0A1Y6F403"/>
<dbReference type="EMBL" id="FXWG01000002">
    <property type="protein sequence ID" value="SMQ69226.1"/>
    <property type="molecule type" value="Genomic_DNA"/>
</dbReference>
<dbReference type="Proteomes" id="UP000194420">
    <property type="component" value="Unassembled WGS sequence"/>
</dbReference>
<organism evidence="2 3">
    <name type="scientific">Altererythrobacter xiamenensis</name>
    <dbReference type="NCBI Taxonomy" id="1316679"/>
    <lineage>
        <taxon>Bacteria</taxon>
        <taxon>Pseudomonadati</taxon>
        <taxon>Pseudomonadota</taxon>
        <taxon>Alphaproteobacteria</taxon>
        <taxon>Sphingomonadales</taxon>
        <taxon>Erythrobacteraceae</taxon>
        <taxon>Altererythrobacter</taxon>
    </lineage>
</organism>
<dbReference type="GO" id="GO:0043565">
    <property type="term" value="F:sequence-specific DNA binding"/>
    <property type="evidence" value="ECO:0007669"/>
    <property type="project" value="InterPro"/>
</dbReference>
<reference evidence="3" key="1">
    <citation type="submission" date="2017-04" db="EMBL/GenBank/DDBJ databases">
        <authorList>
            <person name="Varghese N."/>
            <person name="Submissions S."/>
        </authorList>
    </citation>
    <scope>NUCLEOTIDE SEQUENCE [LARGE SCALE GENOMIC DNA]</scope>
</reference>
<dbReference type="SMART" id="SM00342">
    <property type="entry name" value="HTH_ARAC"/>
    <property type="match status" value="1"/>
</dbReference>
<feature type="domain" description="HTH araC/xylS-type" evidence="1">
    <location>
        <begin position="184"/>
        <end position="283"/>
    </location>
</feature>
<keyword evidence="3" id="KW-1185">Reference proteome</keyword>
<dbReference type="Pfam" id="PF12833">
    <property type="entry name" value="HTH_18"/>
    <property type="match status" value="1"/>
</dbReference>
<evidence type="ECO:0000313" key="3">
    <source>
        <dbReference type="Proteomes" id="UP000194420"/>
    </source>
</evidence>
<keyword evidence="2" id="KW-0238">DNA-binding</keyword>